<name>A0ABQ5V223_9PROT</name>
<dbReference type="Proteomes" id="UP001161390">
    <property type="component" value="Unassembled WGS sequence"/>
</dbReference>
<dbReference type="EMBL" id="BSNJ01000003">
    <property type="protein sequence ID" value="GLQ20744.1"/>
    <property type="molecule type" value="Genomic_DNA"/>
</dbReference>
<comment type="caution">
    <text evidence="1">The sequence shown here is derived from an EMBL/GenBank/DDBJ whole genome shotgun (WGS) entry which is preliminary data.</text>
</comment>
<protein>
    <submittedName>
        <fullName evidence="1">Uncharacterized protein</fullName>
    </submittedName>
</protein>
<evidence type="ECO:0000313" key="1">
    <source>
        <dbReference type="EMBL" id="GLQ20744.1"/>
    </source>
</evidence>
<organism evidence="1 2">
    <name type="scientific">Algimonas porphyrae</name>
    <dbReference type="NCBI Taxonomy" id="1128113"/>
    <lineage>
        <taxon>Bacteria</taxon>
        <taxon>Pseudomonadati</taxon>
        <taxon>Pseudomonadota</taxon>
        <taxon>Alphaproteobacteria</taxon>
        <taxon>Maricaulales</taxon>
        <taxon>Robiginitomaculaceae</taxon>
        <taxon>Algimonas</taxon>
    </lineage>
</organism>
<reference evidence="1" key="1">
    <citation type="journal article" date="2014" name="Int. J. Syst. Evol. Microbiol.">
        <title>Complete genome of a new Firmicutes species belonging to the dominant human colonic microbiota ('Ruminococcus bicirculans') reveals two chromosomes and a selective capacity to utilize plant glucans.</title>
        <authorList>
            <consortium name="NISC Comparative Sequencing Program"/>
            <person name="Wegmann U."/>
            <person name="Louis P."/>
            <person name="Goesmann A."/>
            <person name="Henrissat B."/>
            <person name="Duncan S.H."/>
            <person name="Flint H.J."/>
        </authorList>
    </citation>
    <scope>NUCLEOTIDE SEQUENCE</scope>
    <source>
        <strain evidence="1">NBRC 108216</strain>
    </source>
</reference>
<sequence length="512" mass="54144">MALVSPAFAQTIEVEGLDAAKAFAPGIDVAGELPRSAWTGTDANTAIALLEAIQGDSNHPIVSNMRRRVVLAGLSPPAGAGDAFDRARIEAAQDLATPDEYELFAARNPAARDPSLRAEAAIAQGDLETACTISDTITQGRGESFWVRLRAACHEHRGETALAELARDLLRDRGETAELVVPEPPKGFWVEVMALGEAELIAFMDVAADWPAPALPLVIEPEVEASDPIDLNALPADDVVAEAPINLLPPADDLAVLDLNNDAESEAEPEVPPAAASAIDLGAVLTDETDRGTARLFRLGLDGDAKAVSEFVRRAKAAGLDANRVLARIPALLDPTQMAVVDLPLFARYAVATGDIPLIQALFVATEDLELQQRLALASDALGSGYYDKPLGDWLEMDLETGDAAALGDVMIALGLGARLSARADAALRDYDLSGSDISSLLDWIAVDQALDRGAQAETLLRLATLIPDAGTAGDRGSQEAVRLYRVLKALRQSGFSDLANRLAAYEFLRGL</sequence>
<evidence type="ECO:0000313" key="2">
    <source>
        <dbReference type="Proteomes" id="UP001161390"/>
    </source>
</evidence>
<accession>A0ABQ5V223</accession>
<keyword evidence="2" id="KW-1185">Reference proteome</keyword>
<proteinExistence type="predicted"/>
<gene>
    <name evidence="1" type="ORF">GCM10007854_16990</name>
</gene>
<reference evidence="1" key="2">
    <citation type="submission" date="2023-01" db="EMBL/GenBank/DDBJ databases">
        <title>Draft genome sequence of Algimonas porphyrae strain NBRC 108216.</title>
        <authorList>
            <person name="Sun Q."/>
            <person name="Mori K."/>
        </authorList>
    </citation>
    <scope>NUCLEOTIDE SEQUENCE</scope>
    <source>
        <strain evidence="1">NBRC 108216</strain>
    </source>
</reference>